<comment type="caution">
    <text evidence="1">The sequence shown here is derived from an EMBL/GenBank/DDBJ whole genome shotgun (WGS) entry which is preliminary data.</text>
</comment>
<accession>A0ACB8U8G0</accession>
<dbReference type="EMBL" id="MU274907">
    <property type="protein sequence ID" value="KAI0090677.1"/>
    <property type="molecule type" value="Genomic_DNA"/>
</dbReference>
<sequence length="465" mass="50921">MDDFEGLESLRDPSTIPNAPSLPVHILHQFIGLVAFGICFIPVVVYRTLTWIIPATRPHRSWTLRRSVAVSVGRLYLACTTYLSLPREPGAGMWKPDGLVHRLTGRRTKVKAVVVPPVKDEWIVSIAKAGDEYVGPVKVSCFWTFVEGGVWMEGDENAAPGEKVIMYVNGGSWVMGHPQSIMFPYKFAKISGRRILGVNHRKALAPSTAFPAQLLDLLAGYAYLLSKGFASENIVLIGDSSGGHLVLALSRYLSELNSVQPGCEVGMPGAMLLISPSCDLSHPPCPTSATDFLVPYLNQRVYPSLTRHFVPSAVKTSPYFSPAACGSFAYLATAQKGRPSRIQSPPLLSLSQLSESDKDRRLNLQTSPGDARIDMKMDLHVQPKDALNSTPGSGTQVWIQYSSVENLHADIEHLIERMRGDGVEVDVDRVEGGVHLDAGIAFALGERGEESAWVRLCDAVRRYTR</sequence>
<protein>
    <submittedName>
        <fullName evidence="1">Alpha/Beta hydrolase protein</fullName>
    </submittedName>
</protein>
<keyword evidence="1" id="KW-0378">Hydrolase</keyword>
<keyword evidence="2" id="KW-1185">Reference proteome</keyword>
<organism evidence="1 2">
    <name type="scientific">Irpex rosettiformis</name>
    <dbReference type="NCBI Taxonomy" id="378272"/>
    <lineage>
        <taxon>Eukaryota</taxon>
        <taxon>Fungi</taxon>
        <taxon>Dikarya</taxon>
        <taxon>Basidiomycota</taxon>
        <taxon>Agaricomycotina</taxon>
        <taxon>Agaricomycetes</taxon>
        <taxon>Polyporales</taxon>
        <taxon>Irpicaceae</taxon>
        <taxon>Irpex</taxon>
    </lineage>
</organism>
<name>A0ACB8U8G0_9APHY</name>
<gene>
    <name evidence="1" type="ORF">BDY19DRAFT_727766</name>
</gene>
<proteinExistence type="predicted"/>
<evidence type="ECO:0000313" key="2">
    <source>
        <dbReference type="Proteomes" id="UP001055072"/>
    </source>
</evidence>
<reference evidence="1" key="1">
    <citation type="journal article" date="2021" name="Environ. Microbiol.">
        <title>Gene family expansions and transcriptome signatures uncover fungal adaptations to wood decay.</title>
        <authorList>
            <person name="Hage H."/>
            <person name="Miyauchi S."/>
            <person name="Viragh M."/>
            <person name="Drula E."/>
            <person name="Min B."/>
            <person name="Chaduli D."/>
            <person name="Navarro D."/>
            <person name="Favel A."/>
            <person name="Norest M."/>
            <person name="Lesage-Meessen L."/>
            <person name="Balint B."/>
            <person name="Merenyi Z."/>
            <person name="de Eugenio L."/>
            <person name="Morin E."/>
            <person name="Martinez A.T."/>
            <person name="Baldrian P."/>
            <person name="Stursova M."/>
            <person name="Martinez M.J."/>
            <person name="Novotny C."/>
            <person name="Magnuson J.K."/>
            <person name="Spatafora J.W."/>
            <person name="Maurice S."/>
            <person name="Pangilinan J."/>
            <person name="Andreopoulos W."/>
            <person name="LaButti K."/>
            <person name="Hundley H."/>
            <person name="Na H."/>
            <person name="Kuo A."/>
            <person name="Barry K."/>
            <person name="Lipzen A."/>
            <person name="Henrissat B."/>
            <person name="Riley R."/>
            <person name="Ahrendt S."/>
            <person name="Nagy L.G."/>
            <person name="Grigoriev I.V."/>
            <person name="Martin F."/>
            <person name="Rosso M.N."/>
        </authorList>
    </citation>
    <scope>NUCLEOTIDE SEQUENCE</scope>
    <source>
        <strain evidence="1">CBS 384.51</strain>
    </source>
</reference>
<dbReference type="Proteomes" id="UP001055072">
    <property type="component" value="Unassembled WGS sequence"/>
</dbReference>
<evidence type="ECO:0000313" key="1">
    <source>
        <dbReference type="EMBL" id="KAI0090677.1"/>
    </source>
</evidence>